<dbReference type="PANTHER" id="PTHR12110:SF41">
    <property type="entry name" value="INOSOSE DEHYDRATASE"/>
    <property type="match status" value="1"/>
</dbReference>
<evidence type="ECO:0000259" key="1">
    <source>
        <dbReference type="Pfam" id="PF01261"/>
    </source>
</evidence>
<dbReference type="OrthoDB" id="9798407at2"/>
<dbReference type="AlphaFoldDB" id="A0A1I3X946"/>
<dbReference type="SUPFAM" id="SSF51658">
    <property type="entry name" value="Xylose isomerase-like"/>
    <property type="match status" value="1"/>
</dbReference>
<proteinExistence type="predicted"/>
<dbReference type="RefSeq" id="WP_075037221.1">
    <property type="nucleotide sequence ID" value="NZ_FOSB01000008.1"/>
</dbReference>
<dbReference type="Gene3D" id="3.20.20.150">
    <property type="entry name" value="Divalent-metal-dependent TIM barrel enzymes"/>
    <property type="match status" value="1"/>
</dbReference>
<dbReference type="EMBL" id="FOSB01000008">
    <property type="protein sequence ID" value="SFK16104.1"/>
    <property type="molecule type" value="Genomic_DNA"/>
</dbReference>
<dbReference type="Pfam" id="PF01261">
    <property type="entry name" value="AP_endonuc_2"/>
    <property type="match status" value="1"/>
</dbReference>
<keyword evidence="2" id="KW-0413">Isomerase</keyword>
<accession>A0A1I3X946</accession>
<organism evidence="2 3">
    <name type="scientific">Halobacillus dabanensis</name>
    <dbReference type="NCBI Taxonomy" id="240302"/>
    <lineage>
        <taxon>Bacteria</taxon>
        <taxon>Bacillati</taxon>
        <taxon>Bacillota</taxon>
        <taxon>Bacilli</taxon>
        <taxon>Bacillales</taxon>
        <taxon>Bacillaceae</taxon>
        <taxon>Halobacillus</taxon>
    </lineage>
</organism>
<sequence length="251" mass="28484">MKTPIPFAVQLYTLRNETAADFAGTLKKVADLGFDAVEFAGFGDLKAEEVKSLLDELGLKAASSHIPLEELKHNLPQTIQDQKTIGSSYIVCPYIENRSEEDYLALIEDLKEIGDACRKEGLTLCYHNHDFELEPLSDGRKALDVILEETDENQVKAEFDIYWLQKAGEQPSTWIDRYKGRTPLVHLKDMTLDEEQFFAELGTGGVDLDTIFVLGEQAGVEYWVVEQDESRRTPLESLEISMNYLKEKFPQ</sequence>
<protein>
    <submittedName>
        <fullName evidence="2">Sugar phosphate isomerase/epimerase</fullName>
    </submittedName>
</protein>
<evidence type="ECO:0000313" key="3">
    <source>
        <dbReference type="Proteomes" id="UP000183557"/>
    </source>
</evidence>
<keyword evidence="3" id="KW-1185">Reference proteome</keyword>
<dbReference type="Proteomes" id="UP000183557">
    <property type="component" value="Unassembled WGS sequence"/>
</dbReference>
<evidence type="ECO:0000313" key="2">
    <source>
        <dbReference type="EMBL" id="SFK16104.1"/>
    </source>
</evidence>
<feature type="domain" description="Xylose isomerase-like TIM barrel" evidence="1">
    <location>
        <begin position="26"/>
        <end position="247"/>
    </location>
</feature>
<reference evidence="3" key="1">
    <citation type="submission" date="2016-10" db="EMBL/GenBank/DDBJ databases">
        <authorList>
            <person name="Varghese N."/>
            <person name="Submissions S."/>
        </authorList>
    </citation>
    <scope>NUCLEOTIDE SEQUENCE [LARGE SCALE GENOMIC DNA]</scope>
    <source>
        <strain evidence="3">CGMCC 1.3704</strain>
    </source>
</reference>
<dbReference type="InterPro" id="IPR013022">
    <property type="entry name" value="Xyl_isomerase-like_TIM-brl"/>
</dbReference>
<dbReference type="GO" id="GO:0016853">
    <property type="term" value="F:isomerase activity"/>
    <property type="evidence" value="ECO:0007669"/>
    <property type="project" value="UniProtKB-KW"/>
</dbReference>
<dbReference type="InterPro" id="IPR050312">
    <property type="entry name" value="IolE/XylAMocC-like"/>
</dbReference>
<dbReference type="PANTHER" id="PTHR12110">
    <property type="entry name" value="HYDROXYPYRUVATE ISOMERASE"/>
    <property type="match status" value="1"/>
</dbReference>
<gene>
    <name evidence="2" type="ORF">SAMN04487936_10875</name>
</gene>
<name>A0A1I3X946_HALDA</name>
<dbReference type="InterPro" id="IPR036237">
    <property type="entry name" value="Xyl_isomerase-like_sf"/>
</dbReference>